<dbReference type="NCBIfam" id="NF011981">
    <property type="entry name" value="PRK15446.1-2"/>
    <property type="match status" value="1"/>
</dbReference>
<dbReference type="SUPFAM" id="SSF51556">
    <property type="entry name" value="Metallo-dependent hydrolases"/>
    <property type="match status" value="1"/>
</dbReference>
<evidence type="ECO:0000313" key="3">
    <source>
        <dbReference type="Proteomes" id="UP001201273"/>
    </source>
</evidence>
<dbReference type="InterPro" id="IPR013108">
    <property type="entry name" value="Amidohydro_3"/>
</dbReference>
<dbReference type="Gene3D" id="3.20.20.140">
    <property type="entry name" value="Metal-dependent hydrolases"/>
    <property type="match status" value="2"/>
</dbReference>
<name>A0ABS8WDR2_9GAMM</name>
<dbReference type="NCBIfam" id="TIGR02318">
    <property type="entry name" value="phosphono_phnM"/>
    <property type="match status" value="1"/>
</dbReference>
<protein>
    <submittedName>
        <fullName evidence="2">Alpha-D-ribose 1-methylphosphonate 5-triphosphate diphosphatase</fullName>
        <ecNumber evidence="2">3.6.1.63</ecNumber>
    </submittedName>
</protein>
<reference evidence="2 3" key="1">
    <citation type="journal article" date="2022" name="Environ. Microbiol. Rep.">
        <title>Eco-phylogenetic analyses reveal divergent evolution of vitamin B12 metabolism in the marine bacterial family 'Psychromonadaceae'.</title>
        <authorList>
            <person name="Jin X."/>
            <person name="Yang Y."/>
            <person name="Cao H."/>
            <person name="Gao B."/>
            <person name="Zhao Z."/>
        </authorList>
    </citation>
    <scope>NUCLEOTIDE SEQUENCE [LARGE SCALE GENOMIC DNA]</scope>
    <source>
        <strain evidence="2 3">MKS20</strain>
    </source>
</reference>
<organism evidence="2 3">
    <name type="scientific">Motilimonas cestriensis</name>
    <dbReference type="NCBI Taxonomy" id="2742685"/>
    <lineage>
        <taxon>Bacteria</taxon>
        <taxon>Pseudomonadati</taxon>
        <taxon>Pseudomonadota</taxon>
        <taxon>Gammaproteobacteria</taxon>
        <taxon>Alteromonadales</taxon>
        <taxon>Alteromonadales genera incertae sedis</taxon>
        <taxon>Motilimonas</taxon>
    </lineage>
</organism>
<comment type="caution">
    <text evidence="2">The sequence shown here is derived from an EMBL/GenBank/DDBJ whole genome shotgun (WGS) entry which is preliminary data.</text>
</comment>
<dbReference type="PANTHER" id="PTHR43135:SF3">
    <property type="entry name" value="ALPHA-D-RIBOSE 1-METHYLPHOSPHONATE 5-TRIPHOSPHATE DIPHOSPHATASE"/>
    <property type="match status" value="1"/>
</dbReference>
<dbReference type="Gene3D" id="2.30.40.10">
    <property type="entry name" value="Urease, subunit C, domain 1"/>
    <property type="match status" value="1"/>
</dbReference>
<dbReference type="NCBIfam" id="NF011987">
    <property type="entry name" value="PRK15446.2-3"/>
    <property type="match status" value="1"/>
</dbReference>
<dbReference type="EC" id="3.6.1.63" evidence="2"/>
<evidence type="ECO:0000259" key="1">
    <source>
        <dbReference type="Pfam" id="PF07969"/>
    </source>
</evidence>
<dbReference type="Proteomes" id="UP001201273">
    <property type="component" value="Unassembled WGS sequence"/>
</dbReference>
<accession>A0ABS8WDR2</accession>
<dbReference type="InterPro" id="IPR032466">
    <property type="entry name" value="Metal_Hydrolase"/>
</dbReference>
<dbReference type="InterPro" id="IPR012696">
    <property type="entry name" value="PhnM"/>
</dbReference>
<dbReference type="EMBL" id="JAIMJA010000022">
    <property type="protein sequence ID" value="MCE2596635.1"/>
    <property type="molecule type" value="Genomic_DNA"/>
</dbReference>
<gene>
    <name evidence="2" type="primary">phnM</name>
    <name evidence="2" type="ORF">K6Y31_17745</name>
</gene>
<dbReference type="SUPFAM" id="SSF51338">
    <property type="entry name" value="Composite domain of metallo-dependent hydrolases"/>
    <property type="match status" value="1"/>
</dbReference>
<dbReference type="NCBIfam" id="NF011984">
    <property type="entry name" value="PRK15446.1-5"/>
    <property type="match status" value="1"/>
</dbReference>
<evidence type="ECO:0000313" key="2">
    <source>
        <dbReference type="EMBL" id="MCE2596635.1"/>
    </source>
</evidence>
<dbReference type="PANTHER" id="PTHR43135">
    <property type="entry name" value="ALPHA-D-RIBOSE 1-METHYLPHOSPHONATE 5-TRIPHOSPHATE DIPHOSPHATASE"/>
    <property type="match status" value="1"/>
</dbReference>
<dbReference type="NCBIfam" id="NF011990">
    <property type="entry name" value="PRK15446.2-6"/>
    <property type="match status" value="1"/>
</dbReference>
<keyword evidence="3" id="KW-1185">Reference proteome</keyword>
<proteinExistence type="predicted"/>
<dbReference type="InterPro" id="IPR011059">
    <property type="entry name" value="Metal-dep_hydrolase_composite"/>
</dbReference>
<dbReference type="GO" id="GO:0016787">
    <property type="term" value="F:hydrolase activity"/>
    <property type="evidence" value="ECO:0007669"/>
    <property type="project" value="UniProtKB-KW"/>
</dbReference>
<dbReference type="RefSeq" id="WP_233054268.1">
    <property type="nucleotide sequence ID" value="NZ_JAIMJA010000022.1"/>
</dbReference>
<dbReference type="Pfam" id="PF07969">
    <property type="entry name" value="Amidohydro_3"/>
    <property type="match status" value="1"/>
</dbReference>
<keyword evidence="2" id="KW-0378">Hydrolase</keyword>
<dbReference type="InterPro" id="IPR051781">
    <property type="entry name" value="Metallo-dep_Hydrolase"/>
</dbReference>
<dbReference type="PIRSF" id="PIRSF038971">
    <property type="entry name" value="PhnM"/>
    <property type="match status" value="1"/>
</dbReference>
<dbReference type="CDD" id="cd01306">
    <property type="entry name" value="PhnM"/>
    <property type="match status" value="1"/>
</dbReference>
<sequence>MIITNVKMVLADQIITGSLEVRDGKICTLSDTQSSLSCAIDGQGAFLLPGLIELHTDNLEKFFTPRPKVNWPGHSAMASHDALMVASGITTVLDAVAIGYINDQGTRLANLDRMLSTIVSTQQAGHNRAEHLLHLRCELPNADTFETFETLVNKFTPQFTQQGTAKSPIAMVSLMDHTPGQRQFIDSEKYRTYYMGKYGLNVQEMAAFEAEQTQASLLWSDKNRQAIAASARRHGFALASHDDATVAHAQESADLGCCIAEFPTTVAAAKASHAAGLQVMMGAPNIVRGGSHSGNVAAATLASEGVLDILSSDYYPASMLDAAYQVALDSNNQYDLCQAIQMVSKTPAKALAMDDRGCIEEGKRADLVLAMPNEDRLRVMQVWRTGERVF</sequence>
<feature type="domain" description="Amidohydrolase 3" evidence="1">
    <location>
        <begin position="217"/>
        <end position="388"/>
    </location>
</feature>